<gene>
    <name evidence="3" type="ORF">JOC48_004043</name>
</gene>
<dbReference type="GO" id="GO:0016787">
    <property type="term" value="F:hydrolase activity"/>
    <property type="evidence" value="ECO:0007669"/>
    <property type="project" value="UniProtKB-KW"/>
</dbReference>
<proteinExistence type="predicted"/>
<dbReference type="Proteomes" id="UP001296943">
    <property type="component" value="Unassembled WGS sequence"/>
</dbReference>
<comment type="caution">
    <text evidence="3">The sequence shown here is derived from an EMBL/GenBank/DDBJ whole genome shotgun (WGS) entry which is preliminary data.</text>
</comment>
<dbReference type="Gene3D" id="1.10.150.240">
    <property type="entry name" value="Putative phosphatase, domain 2"/>
    <property type="match status" value="1"/>
</dbReference>
<name>A0ABS2N5S8_9BACI</name>
<dbReference type="EMBL" id="JAFBDR010000034">
    <property type="protein sequence ID" value="MBM7573479.1"/>
    <property type="molecule type" value="Genomic_DNA"/>
</dbReference>
<dbReference type="Pfam" id="PF13419">
    <property type="entry name" value="HAD_2"/>
    <property type="match status" value="1"/>
</dbReference>
<dbReference type="NCBIfam" id="TIGR01509">
    <property type="entry name" value="HAD-SF-IA-v3"/>
    <property type="match status" value="1"/>
</dbReference>
<dbReference type="PANTHER" id="PTHR43434">
    <property type="entry name" value="PHOSPHOGLYCOLATE PHOSPHATASE"/>
    <property type="match status" value="1"/>
</dbReference>
<keyword evidence="4" id="KW-1185">Reference proteome</keyword>
<evidence type="ECO:0000313" key="3">
    <source>
        <dbReference type="EMBL" id="MBM7573479.1"/>
    </source>
</evidence>
<accession>A0ABS2N5S8</accession>
<reference evidence="3 4" key="1">
    <citation type="submission" date="2021-01" db="EMBL/GenBank/DDBJ databases">
        <title>Genomic Encyclopedia of Type Strains, Phase IV (KMG-IV): sequencing the most valuable type-strain genomes for metagenomic binning, comparative biology and taxonomic classification.</title>
        <authorList>
            <person name="Goeker M."/>
        </authorList>
    </citation>
    <scope>NUCLEOTIDE SEQUENCE [LARGE SCALE GENOMIC DNA]</scope>
    <source>
        <strain evidence="3 4">DSM 23711</strain>
    </source>
</reference>
<evidence type="ECO:0000313" key="4">
    <source>
        <dbReference type="Proteomes" id="UP001296943"/>
    </source>
</evidence>
<evidence type="ECO:0000256" key="2">
    <source>
        <dbReference type="ARBA" id="ARBA00022842"/>
    </source>
</evidence>
<dbReference type="NCBIfam" id="TIGR01549">
    <property type="entry name" value="HAD-SF-IA-v1"/>
    <property type="match status" value="1"/>
</dbReference>
<dbReference type="SFLD" id="SFLDG01129">
    <property type="entry name" value="C1.5:_HAD__Beta-PGM__Phosphata"/>
    <property type="match status" value="1"/>
</dbReference>
<evidence type="ECO:0000256" key="1">
    <source>
        <dbReference type="ARBA" id="ARBA00022801"/>
    </source>
</evidence>
<keyword evidence="2" id="KW-0460">Magnesium</keyword>
<sequence>MKTIIFDFDGTIADTLPVIFDAFKKVFKTYENKDLSSEDVKAMFGLAEEEMIRVNFSSKERVEEAIETLFHHYEEQHDTLVERSSAMEELLKFIQSKEIKLAVFTGKGRRGLDISLAKLNLASYFDVAITGDDVEHPKPHPEGLYKILDLLDTPKEEAMMIGDSNADIEAGKSAGVTTVAVQWLSHFQSDTYTTDPDHQFKDIYQFQQYLEKVL</sequence>
<dbReference type="Gene3D" id="3.40.50.1000">
    <property type="entry name" value="HAD superfamily/HAD-like"/>
    <property type="match status" value="1"/>
</dbReference>
<dbReference type="SUPFAM" id="SSF56784">
    <property type="entry name" value="HAD-like"/>
    <property type="match status" value="1"/>
</dbReference>
<dbReference type="InterPro" id="IPR006439">
    <property type="entry name" value="HAD-SF_hydro_IA"/>
</dbReference>
<organism evidence="3 4">
    <name type="scientific">Aquibacillus albus</name>
    <dbReference type="NCBI Taxonomy" id="1168171"/>
    <lineage>
        <taxon>Bacteria</taxon>
        <taxon>Bacillati</taxon>
        <taxon>Bacillota</taxon>
        <taxon>Bacilli</taxon>
        <taxon>Bacillales</taxon>
        <taxon>Bacillaceae</taxon>
        <taxon>Aquibacillus</taxon>
    </lineage>
</organism>
<dbReference type="RefSeq" id="WP_204502121.1">
    <property type="nucleotide sequence ID" value="NZ_JAFBDR010000034.1"/>
</dbReference>
<dbReference type="SFLD" id="SFLDG01135">
    <property type="entry name" value="C1.5.6:_HAD__Beta-PGM__Phospha"/>
    <property type="match status" value="1"/>
</dbReference>
<protein>
    <submittedName>
        <fullName evidence="3">HAD superfamily hydrolase (TIGR01509 family)</fullName>
    </submittedName>
</protein>
<dbReference type="InterPro" id="IPR023198">
    <property type="entry name" value="PGP-like_dom2"/>
</dbReference>
<dbReference type="SFLD" id="SFLDS00003">
    <property type="entry name" value="Haloacid_Dehalogenase"/>
    <property type="match status" value="1"/>
</dbReference>
<dbReference type="PANTHER" id="PTHR43434:SF24">
    <property type="entry name" value="HYDROLASE-RELATED"/>
    <property type="match status" value="1"/>
</dbReference>
<dbReference type="InterPro" id="IPR050155">
    <property type="entry name" value="HAD-like_hydrolase_sf"/>
</dbReference>
<dbReference type="InterPro" id="IPR036412">
    <property type="entry name" value="HAD-like_sf"/>
</dbReference>
<keyword evidence="1 3" id="KW-0378">Hydrolase</keyword>
<dbReference type="InterPro" id="IPR023214">
    <property type="entry name" value="HAD_sf"/>
</dbReference>
<dbReference type="InterPro" id="IPR041492">
    <property type="entry name" value="HAD_2"/>
</dbReference>